<evidence type="ECO:0000256" key="1">
    <source>
        <dbReference type="SAM" id="Phobius"/>
    </source>
</evidence>
<dbReference type="OrthoDB" id="4586224at2759"/>
<sequence length="305" mass="34183">MVRVHVDTSYPYQSQNTSFDDWISLITLCLAPLIAHLYGGVPTITHLCGTRPRWHDRITRYNPTSIIWRYFAITDRRLRTISWTTQDLAATNALFWTAVGWHGGQETVQKSRTHRIPGHSRTHIEIMSVSTLKTVVVTLQGVQAVYSLVNDATGKGTFGNYLALDTIFFPIAVFGLLRLPAAIWLSDETLYQSSDLSRTASRKEFIPLLDRARMTDSEPLDLSEEAVQSRYRKPWCWGGLLVRVFWILSIAGLSIIAILQMPLGSPAVGGIALTLTALNGWCQISPGWSRGSLANRSVCEQCLQY</sequence>
<dbReference type="AlphaFoldDB" id="A0A6G1GKP3"/>
<accession>A0A6G1GKP3</accession>
<feature type="transmembrane region" description="Helical" evidence="1">
    <location>
        <begin position="240"/>
        <end position="259"/>
    </location>
</feature>
<keyword evidence="1" id="KW-0812">Transmembrane</keyword>
<organism evidence="2 3">
    <name type="scientific">Aulographum hederae CBS 113979</name>
    <dbReference type="NCBI Taxonomy" id="1176131"/>
    <lineage>
        <taxon>Eukaryota</taxon>
        <taxon>Fungi</taxon>
        <taxon>Dikarya</taxon>
        <taxon>Ascomycota</taxon>
        <taxon>Pezizomycotina</taxon>
        <taxon>Dothideomycetes</taxon>
        <taxon>Pleosporomycetidae</taxon>
        <taxon>Aulographales</taxon>
        <taxon>Aulographaceae</taxon>
    </lineage>
</organism>
<feature type="transmembrane region" description="Helical" evidence="1">
    <location>
        <begin position="22"/>
        <end position="41"/>
    </location>
</feature>
<keyword evidence="1" id="KW-1133">Transmembrane helix</keyword>
<keyword evidence="1" id="KW-0472">Membrane</keyword>
<proteinExistence type="predicted"/>
<reference evidence="2" key="1">
    <citation type="journal article" date="2020" name="Stud. Mycol.">
        <title>101 Dothideomycetes genomes: a test case for predicting lifestyles and emergence of pathogens.</title>
        <authorList>
            <person name="Haridas S."/>
            <person name="Albert R."/>
            <person name="Binder M."/>
            <person name="Bloem J."/>
            <person name="Labutti K."/>
            <person name="Salamov A."/>
            <person name="Andreopoulos B."/>
            <person name="Baker S."/>
            <person name="Barry K."/>
            <person name="Bills G."/>
            <person name="Bluhm B."/>
            <person name="Cannon C."/>
            <person name="Castanera R."/>
            <person name="Culley D."/>
            <person name="Daum C."/>
            <person name="Ezra D."/>
            <person name="Gonzalez J."/>
            <person name="Henrissat B."/>
            <person name="Kuo A."/>
            <person name="Liang C."/>
            <person name="Lipzen A."/>
            <person name="Lutzoni F."/>
            <person name="Magnuson J."/>
            <person name="Mondo S."/>
            <person name="Nolan M."/>
            <person name="Ohm R."/>
            <person name="Pangilinan J."/>
            <person name="Park H.-J."/>
            <person name="Ramirez L."/>
            <person name="Alfaro M."/>
            <person name="Sun H."/>
            <person name="Tritt A."/>
            <person name="Yoshinaga Y."/>
            <person name="Zwiers L.-H."/>
            <person name="Turgeon B."/>
            <person name="Goodwin S."/>
            <person name="Spatafora J."/>
            <person name="Crous P."/>
            <person name="Grigoriev I."/>
        </authorList>
    </citation>
    <scope>NUCLEOTIDE SEQUENCE</scope>
    <source>
        <strain evidence="2">CBS 113979</strain>
    </source>
</reference>
<name>A0A6G1GKP3_9PEZI</name>
<protein>
    <submittedName>
        <fullName evidence="2">Uncharacterized protein</fullName>
    </submittedName>
</protein>
<gene>
    <name evidence="2" type="ORF">K402DRAFT_398486</name>
</gene>
<evidence type="ECO:0000313" key="3">
    <source>
        <dbReference type="Proteomes" id="UP000800041"/>
    </source>
</evidence>
<evidence type="ECO:0000313" key="2">
    <source>
        <dbReference type="EMBL" id="KAF1981505.1"/>
    </source>
</evidence>
<dbReference type="Proteomes" id="UP000800041">
    <property type="component" value="Unassembled WGS sequence"/>
</dbReference>
<dbReference type="EMBL" id="ML977198">
    <property type="protein sequence ID" value="KAF1981505.1"/>
    <property type="molecule type" value="Genomic_DNA"/>
</dbReference>
<keyword evidence="3" id="KW-1185">Reference proteome</keyword>